<dbReference type="EMBL" id="JABSTQ010011119">
    <property type="protein sequence ID" value="KAG0415043.1"/>
    <property type="molecule type" value="Genomic_DNA"/>
</dbReference>
<name>A0AC60P7C3_IXOPE</name>
<accession>A0AC60P7C3</accession>
<evidence type="ECO:0000313" key="1">
    <source>
        <dbReference type="EMBL" id="KAG0415043.1"/>
    </source>
</evidence>
<proteinExistence type="predicted"/>
<comment type="caution">
    <text evidence="1">The sequence shown here is derived from an EMBL/GenBank/DDBJ whole genome shotgun (WGS) entry which is preliminary data.</text>
</comment>
<protein>
    <submittedName>
        <fullName evidence="1">Uncharacterized protein</fullName>
    </submittedName>
</protein>
<keyword evidence="2" id="KW-1185">Reference proteome</keyword>
<organism evidence="1 2">
    <name type="scientific">Ixodes persulcatus</name>
    <name type="common">Taiga tick</name>
    <dbReference type="NCBI Taxonomy" id="34615"/>
    <lineage>
        <taxon>Eukaryota</taxon>
        <taxon>Metazoa</taxon>
        <taxon>Ecdysozoa</taxon>
        <taxon>Arthropoda</taxon>
        <taxon>Chelicerata</taxon>
        <taxon>Arachnida</taxon>
        <taxon>Acari</taxon>
        <taxon>Parasitiformes</taxon>
        <taxon>Ixodida</taxon>
        <taxon>Ixodoidea</taxon>
        <taxon>Ixodidae</taxon>
        <taxon>Ixodinae</taxon>
        <taxon>Ixodes</taxon>
    </lineage>
</organism>
<dbReference type="Proteomes" id="UP000805193">
    <property type="component" value="Unassembled WGS sequence"/>
</dbReference>
<sequence>MVFHKIWNCQHSARNKTAGRHCTDCCASVDIKIKKVSPGAQKNDQFLVQDVPLAGVIKFSENHNHQLKCADGLRLLRSTLKAREIFFDDQFNDGLTVAEAMTLHARKLALQDDGPQQLANVAVNPKANSVYYWNKFWHQQQFGQRMNPISNLEEKAALYLKSEASIRVLKNAILGRQRVYSAGALVDMVATVWEQYFEGRLLKQVNNRDSCPLAPERQVARKNAP</sequence>
<reference evidence="1 2" key="1">
    <citation type="journal article" date="2020" name="Cell">
        <title>Large-Scale Comparative Analyses of Tick Genomes Elucidate Their Genetic Diversity and Vector Capacities.</title>
        <authorList>
            <consortium name="Tick Genome and Microbiome Consortium (TIGMIC)"/>
            <person name="Jia N."/>
            <person name="Wang J."/>
            <person name="Shi W."/>
            <person name="Du L."/>
            <person name="Sun Y."/>
            <person name="Zhan W."/>
            <person name="Jiang J.F."/>
            <person name="Wang Q."/>
            <person name="Zhang B."/>
            <person name="Ji P."/>
            <person name="Bell-Sakyi L."/>
            <person name="Cui X.M."/>
            <person name="Yuan T.T."/>
            <person name="Jiang B.G."/>
            <person name="Yang W.F."/>
            <person name="Lam T.T."/>
            <person name="Chang Q.C."/>
            <person name="Ding S.J."/>
            <person name="Wang X.J."/>
            <person name="Zhu J.G."/>
            <person name="Ruan X.D."/>
            <person name="Zhao L."/>
            <person name="Wei J.T."/>
            <person name="Ye R.Z."/>
            <person name="Que T.C."/>
            <person name="Du C.H."/>
            <person name="Zhou Y.H."/>
            <person name="Cheng J.X."/>
            <person name="Dai P.F."/>
            <person name="Guo W.B."/>
            <person name="Han X.H."/>
            <person name="Huang E.J."/>
            <person name="Li L.F."/>
            <person name="Wei W."/>
            <person name="Gao Y.C."/>
            <person name="Liu J.Z."/>
            <person name="Shao H.Z."/>
            <person name="Wang X."/>
            <person name="Wang C.C."/>
            <person name="Yang T.C."/>
            <person name="Huo Q.B."/>
            <person name="Li W."/>
            <person name="Chen H.Y."/>
            <person name="Chen S.E."/>
            <person name="Zhou L.G."/>
            <person name="Ni X.B."/>
            <person name="Tian J.H."/>
            <person name="Sheng Y."/>
            <person name="Liu T."/>
            <person name="Pan Y.S."/>
            <person name="Xia L.Y."/>
            <person name="Li J."/>
            <person name="Zhao F."/>
            <person name="Cao W.C."/>
        </authorList>
    </citation>
    <scope>NUCLEOTIDE SEQUENCE [LARGE SCALE GENOMIC DNA]</scope>
    <source>
        <strain evidence="1">Iper-2018</strain>
    </source>
</reference>
<gene>
    <name evidence="1" type="ORF">HPB47_007796</name>
</gene>
<evidence type="ECO:0000313" key="2">
    <source>
        <dbReference type="Proteomes" id="UP000805193"/>
    </source>
</evidence>